<dbReference type="AlphaFoldDB" id="A0A1F6N384"/>
<dbReference type="InterPro" id="IPR047140">
    <property type="entry name" value="LabA"/>
</dbReference>
<accession>A0A1F6N384</accession>
<dbReference type="GO" id="GO:0004540">
    <property type="term" value="F:RNA nuclease activity"/>
    <property type="evidence" value="ECO:0007669"/>
    <property type="project" value="InterPro"/>
</dbReference>
<proteinExistence type="predicted"/>
<dbReference type="Pfam" id="PF01936">
    <property type="entry name" value="NYN"/>
    <property type="match status" value="1"/>
</dbReference>
<dbReference type="Gene3D" id="3.40.50.1010">
    <property type="entry name" value="5'-nuclease"/>
    <property type="match status" value="1"/>
</dbReference>
<evidence type="ECO:0000313" key="3">
    <source>
        <dbReference type="Proteomes" id="UP000177040"/>
    </source>
</evidence>
<reference evidence="2 3" key="1">
    <citation type="journal article" date="2016" name="Nat. Commun.">
        <title>Thousands of microbial genomes shed light on interconnected biogeochemical processes in an aquifer system.</title>
        <authorList>
            <person name="Anantharaman K."/>
            <person name="Brown C.T."/>
            <person name="Hug L.A."/>
            <person name="Sharon I."/>
            <person name="Castelle C.J."/>
            <person name="Probst A.J."/>
            <person name="Thomas B.C."/>
            <person name="Singh A."/>
            <person name="Wilkins M.J."/>
            <person name="Karaoz U."/>
            <person name="Brodie E.L."/>
            <person name="Williams K.H."/>
            <person name="Hubbard S.S."/>
            <person name="Banfield J.F."/>
        </authorList>
    </citation>
    <scope>NUCLEOTIDE SEQUENCE [LARGE SCALE GENOMIC DNA]</scope>
</reference>
<gene>
    <name evidence="2" type="ORF">A2983_01115</name>
</gene>
<dbReference type="PANTHER" id="PTHR35458:SF8">
    <property type="entry name" value="SLR0650 PROTEIN"/>
    <property type="match status" value="1"/>
</dbReference>
<feature type="domain" description="NYN" evidence="1">
    <location>
        <begin position="6"/>
        <end position="177"/>
    </location>
</feature>
<comment type="caution">
    <text evidence="2">The sequence shown here is derived from an EMBL/GenBank/DDBJ whole genome shotgun (WGS) entry which is preliminary data.</text>
</comment>
<protein>
    <recommendedName>
        <fullName evidence="1">NYN domain-containing protein</fullName>
    </recommendedName>
</protein>
<dbReference type="InterPro" id="IPR021139">
    <property type="entry name" value="NYN"/>
</dbReference>
<organism evidence="2 3">
    <name type="scientific">Candidatus Magasanikbacteria bacterium RIFCSPLOWO2_01_FULL_40_15</name>
    <dbReference type="NCBI Taxonomy" id="1798686"/>
    <lineage>
        <taxon>Bacteria</taxon>
        <taxon>Candidatus Magasanikiibacteriota</taxon>
    </lineage>
</organism>
<name>A0A1F6N384_9BACT</name>
<dbReference type="Proteomes" id="UP000177040">
    <property type="component" value="Unassembled WGS sequence"/>
</dbReference>
<dbReference type="EMBL" id="MFQH01000013">
    <property type="protein sequence ID" value="OGH78344.1"/>
    <property type="molecule type" value="Genomic_DNA"/>
</dbReference>
<sequence length="221" mass="25873">MIQSERVHIYIDGGNFYHLVIKKLSIREPDFLFEQFVDFLAHGRVITGKRYYVGTVREHEGNPKTKEAMSRQTKFFTVLSSKQWNINTSKLRTRLEKIVIDERVKNYSELHKKGIYQIEFERTREKGIDVKLATDLIVGAIDNQYDTAIVVSSDADLVPAIDWIRHRQKKKVEYIGFSILDQIRNEPTRPLQTMISKTDIQRILTESDLKPFIIRANAEFL</sequence>
<evidence type="ECO:0000313" key="2">
    <source>
        <dbReference type="EMBL" id="OGH78344.1"/>
    </source>
</evidence>
<evidence type="ECO:0000259" key="1">
    <source>
        <dbReference type="Pfam" id="PF01936"/>
    </source>
</evidence>
<dbReference type="PANTHER" id="PTHR35458">
    <property type="entry name" value="SLR0755 PROTEIN"/>
    <property type="match status" value="1"/>
</dbReference>